<gene>
    <name evidence="3" type="ORF">BpHYR1_029585</name>
</gene>
<sequence length="179" mass="20604">MNNENKSQALKVRAMDTVVRIYNQYIKPLLNSAPDVQTSVLDSDCSSSTPTSQIPCEQRPKKSRRDLGDTGFLSTISDIQPVNITESSVDFKFEFKYYELLNYNFSEKNTIYKPLDFYRHFKKEIPILSQVCELIYCVTATSVPSENLFSNAGLVQNEQRNRMEPSALNMVNFIMKNKF</sequence>
<reference evidence="3 4" key="1">
    <citation type="journal article" date="2018" name="Sci. Rep.">
        <title>Genomic signatures of local adaptation to the degree of environmental predictability in rotifers.</title>
        <authorList>
            <person name="Franch-Gras L."/>
            <person name="Hahn C."/>
            <person name="Garcia-Roger E.M."/>
            <person name="Carmona M.J."/>
            <person name="Serra M."/>
            <person name="Gomez A."/>
        </authorList>
    </citation>
    <scope>NUCLEOTIDE SEQUENCE [LARGE SCALE GENOMIC DNA]</scope>
    <source>
        <strain evidence="3">HYR1</strain>
    </source>
</reference>
<dbReference type="InterPro" id="IPR008906">
    <property type="entry name" value="HATC_C_dom"/>
</dbReference>
<dbReference type="Proteomes" id="UP000276133">
    <property type="component" value="Unassembled WGS sequence"/>
</dbReference>
<dbReference type="AlphaFoldDB" id="A0A3M7SKA8"/>
<comment type="caution">
    <text evidence="3">The sequence shown here is derived from an EMBL/GenBank/DDBJ whole genome shotgun (WGS) entry which is preliminary data.</text>
</comment>
<evidence type="ECO:0000259" key="2">
    <source>
        <dbReference type="Pfam" id="PF05699"/>
    </source>
</evidence>
<organism evidence="3 4">
    <name type="scientific">Brachionus plicatilis</name>
    <name type="common">Marine rotifer</name>
    <name type="synonym">Brachionus muelleri</name>
    <dbReference type="NCBI Taxonomy" id="10195"/>
    <lineage>
        <taxon>Eukaryota</taxon>
        <taxon>Metazoa</taxon>
        <taxon>Spiralia</taxon>
        <taxon>Gnathifera</taxon>
        <taxon>Rotifera</taxon>
        <taxon>Eurotatoria</taxon>
        <taxon>Monogononta</taxon>
        <taxon>Pseudotrocha</taxon>
        <taxon>Ploima</taxon>
        <taxon>Brachionidae</taxon>
        <taxon>Brachionus</taxon>
    </lineage>
</organism>
<dbReference type="OrthoDB" id="2438421at2759"/>
<dbReference type="InterPro" id="IPR012337">
    <property type="entry name" value="RNaseH-like_sf"/>
</dbReference>
<dbReference type="Pfam" id="PF05699">
    <property type="entry name" value="Dimer_Tnp_hAT"/>
    <property type="match status" value="1"/>
</dbReference>
<protein>
    <submittedName>
        <fullName evidence="3">Zinc finger BED domain-containing 1-like</fullName>
    </submittedName>
</protein>
<dbReference type="GO" id="GO:0046983">
    <property type="term" value="F:protein dimerization activity"/>
    <property type="evidence" value="ECO:0007669"/>
    <property type="project" value="InterPro"/>
</dbReference>
<dbReference type="EMBL" id="REGN01001215">
    <property type="protein sequence ID" value="RNA36186.1"/>
    <property type="molecule type" value="Genomic_DNA"/>
</dbReference>
<evidence type="ECO:0000256" key="1">
    <source>
        <dbReference type="SAM" id="MobiDB-lite"/>
    </source>
</evidence>
<name>A0A3M7SKA8_BRAPC</name>
<feature type="domain" description="HAT C-terminal dimerisation" evidence="2">
    <location>
        <begin position="110"/>
        <end position="174"/>
    </location>
</feature>
<accession>A0A3M7SKA8</accession>
<keyword evidence="4" id="KW-1185">Reference proteome</keyword>
<dbReference type="SUPFAM" id="SSF53098">
    <property type="entry name" value="Ribonuclease H-like"/>
    <property type="match status" value="1"/>
</dbReference>
<proteinExistence type="predicted"/>
<feature type="compositionally biased region" description="Polar residues" evidence="1">
    <location>
        <begin position="41"/>
        <end position="55"/>
    </location>
</feature>
<feature type="region of interest" description="Disordered" evidence="1">
    <location>
        <begin position="41"/>
        <end position="68"/>
    </location>
</feature>
<evidence type="ECO:0000313" key="3">
    <source>
        <dbReference type="EMBL" id="RNA36186.1"/>
    </source>
</evidence>
<evidence type="ECO:0000313" key="4">
    <source>
        <dbReference type="Proteomes" id="UP000276133"/>
    </source>
</evidence>